<name>A0ABS7K8Y4_9BACI</name>
<sequence>MPFGAHETMEVHEVLAEKMNMISHFNLYAMQTKNPELKSMIMRHQQEEIQSYDALVKYTHDYTQFTPIPPNTSVSNIKPDQIQYGLDNPSMLAPETNAALNDYEVATAMLLCHKNAAANGVKAALEIADPNLRQMLTNSAMNCVNQAYEVFLFMNQQGLYQVPTIKDHTAKTYLHSYQPSSEGLKAQYTMQGNQNLGKDNPMKPYMQQTTPQVPANYMNAATPAQSYPPSGQMGGGHSQNLGTMGSMPTGSSMGQQQSMNASGQPMKTFGQSGNMNTPPAYQTNMHTYQGNQKFNH</sequence>
<dbReference type="Pfam" id="PF07875">
    <property type="entry name" value="Coat_F"/>
    <property type="match status" value="1"/>
</dbReference>
<feature type="compositionally biased region" description="Polar residues" evidence="4">
    <location>
        <begin position="238"/>
        <end position="296"/>
    </location>
</feature>
<accession>A0ABS7K8Y4</accession>
<comment type="similarity">
    <text evidence="3">Belongs to the CotF family.</text>
</comment>
<dbReference type="InterPro" id="IPR012347">
    <property type="entry name" value="Ferritin-like"/>
</dbReference>
<dbReference type="PANTHER" id="PTHR39183:SF1">
    <property type="entry name" value="SPORE COAT PROTEIN F-LIKE PROTEIN YHCQ"/>
    <property type="match status" value="1"/>
</dbReference>
<dbReference type="Gene3D" id="1.20.1260.10">
    <property type="match status" value="1"/>
</dbReference>
<evidence type="ECO:0000256" key="2">
    <source>
        <dbReference type="ARBA" id="ARBA00024325"/>
    </source>
</evidence>
<evidence type="ECO:0000256" key="4">
    <source>
        <dbReference type="SAM" id="MobiDB-lite"/>
    </source>
</evidence>
<dbReference type="PANTHER" id="PTHR39183">
    <property type="entry name" value="SPORE COAT PROTEIN F-LIKE PROTEIN YHCQ"/>
    <property type="match status" value="1"/>
</dbReference>
<comment type="subcellular location">
    <subcellularLocation>
        <location evidence="2">Spore coat</location>
    </subcellularLocation>
</comment>
<keyword evidence="5" id="KW-0167">Capsid protein</keyword>
<evidence type="ECO:0000256" key="3">
    <source>
        <dbReference type="ARBA" id="ARBA00024344"/>
    </source>
</evidence>
<keyword evidence="5" id="KW-0946">Virion</keyword>
<evidence type="ECO:0000313" key="6">
    <source>
        <dbReference type="Proteomes" id="UP000769780"/>
    </source>
</evidence>
<gene>
    <name evidence="5" type="ORF">H0185_17595</name>
</gene>
<protein>
    <submittedName>
        <fullName evidence="5">Spore coat protein</fullName>
    </submittedName>
</protein>
<keyword evidence="6" id="KW-1185">Reference proteome</keyword>
<dbReference type="EMBL" id="JACWFH010000025">
    <property type="protein sequence ID" value="MBY0098580.1"/>
    <property type="molecule type" value="Genomic_DNA"/>
</dbReference>
<reference evidence="5 6" key="1">
    <citation type="submission" date="2020-07" db="EMBL/GenBank/DDBJ databases">
        <title>Fungal Genomes of the International Space Station.</title>
        <authorList>
            <person name="Seuylemezian A."/>
            <person name="Singh N.K."/>
            <person name="Wood J."/>
            <person name="Venkateswaran K."/>
        </authorList>
    </citation>
    <scope>NUCLEOTIDE SEQUENCE [LARGE SCALE GENOMIC DNA]</scope>
    <source>
        <strain evidence="5 6">PL-B2</strain>
    </source>
</reference>
<dbReference type="InterPro" id="IPR012851">
    <property type="entry name" value="Spore_coat_CotF-like"/>
</dbReference>
<evidence type="ECO:0000256" key="1">
    <source>
        <dbReference type="ARBA" id="ARBA00022969"/>
    </source>
</evidence>
<dbReference type="RefSeq" id="WP_221874802.1">
    <property type="nucleotide sequence ID" value="NZ_JACWFH010000025.1"/>
</dbReference>
<keyword evidence="1" id="KW-0749">Sporulation</keyword>
<organism evidence="5 6">
    <name type="scientific">Mesobacillus maritimus</name>
    <dbReference type="NCBI Taxonomy" id="1643336"/>
    <lineage>
        <taxon>Bacteria</taxon>
        <taxon>Bacillati</taxon>
        <taxon>Bacillota</taxon>
        <taxon>Bacilli</taxon>
        <taxon>Bacillales</taxon>
        <taxon>Bacillaceae</taxon>
        <taxon>Mesobacillus</taxon>
    </lineage>
</organism>
<evidence type="ECO:0000313" key="5">
    <source>
        <dbReference type="EMBL" id="MBY0098580.1"/>
    </source>
</evidence>
<proteinExistence type="inferred from homology"/>
<feature type="region of interest" description="Disordered" evidence="4">
    <location>
        <begin position="220"/>
        <end position="296"/>
    </location>
</feature>
<comment type="caution">
    <text evidence="5">The sequence shown here is derived from an EMBL/GenBank/DDBJ whole genome shotgun (WGS) entry which is preliminary data.</text>
</comment>
<dbReference type="Proteomes" id="UP000769780">
    <property type="component" value="Unassembled WGS sequence"/>
</dbReference>